<evidence type="ECO:0000259" key="1">
    <source>
        <dbReference type="Pfam" id="PF04448"/>
    </source>
</evidence>
<proteinExistence type="predicted"/>
<reference evidence="2" key="1">
    <citation type="journal article" date="2021" name="Proc. Natl. Acad. Sci. U.S.A.">
        <title>A Catalog of Tens of Thousands of Viruses from Human Metagenomes Reveals Hidden Associations with Chronic Diseases.</title>
        <authorList>
            <person name="Tisza M.J."/>
            <person name="Buck C.B."/>
        </authorList>
    </citation>
    <scope>NUCLEOTIDE SEQUENCE</scope>
    <source>
        <strain evidence="2">Ct91l7</strain>
    </source>
</reference>
<organism evidence="2">
    <name type="scientific">Siphoviridae sp. ct91l7</name>
    <dbReference type="NCBI Taxonomy" id="2826173"/>
    <lineage>
        <taxon>Viruses</taxon>
        <taxon>Duplodnaviria</taxon>
        <taxon>Heunggongvirae</taxon>
        <taxon>Uroviricota</taxon>
        <taxon>Caudoviricetes</taxon>
    </lineage>
</organism>
<sequence length="85" mass="10130">MDWISVKERLPEEKEPVIILLRDGQVFRGEIRERILLPEWWYYYDAGDMDMDILGHIYSTGDGMWIHDNPVIAWMPLPEPPKEDT</sequence>
<dbReference type="EMBL" id="BK015008">
    <property type="protein sequence ID" value="DAD86783.1"/>
    <property type="molecule type" value="Genomic_DNA"/>
</dbReference>
<evidence type="ECO:0000313" key="2">
    <source>
        <dbReference type="EMBL" id="DAD86783.1"/>
    </source>
</evidence>
<name>A0A8S5MXE3_9CAUD</name>
<feature type="domain" description="DUF551" evidence="1">
    <location>
        <begin position="3"/>
        <end position="82"/>
    </location>
</feature>
<protein>
    <recommendedName>
        <fullName evidence="1">DUF551 domain-containing protein</fullName>
    </recommendedName>
</protein>
<dbReference type="Pfam" id="PF04448">
    <property type="entry name" value="DUF551"/>
    <property type="match status" value="1"/>
</dbReference>
<dbReference type="InterPro" id="IPR007539">
    <property type="entry name" value="DUF551"/>
</dbReference>
<accession>A0A8S5MXE3</accession>